<name>A0A0A0HYQ7_CLOBO</name>
<evidence type="ECO:0000313" key="3">
    <source>
        <dbReference type="Proteomes" id="UP000030014"/>
    </source>
</evidence>
<evidence type="ECO:0000313" key="2">
    <source>
        <dbReference type="EMBL" id="KGM93568.1"/>
    </source>
</evidence>
<evidence type="ECO:0000256" key="1">
    <source>
        <dbReference type="SAM" id="Coils"/>
    </source>
</evidence>
<dbReference type="EMBL" id="JDRY01000167">
    <property type="protein sequence ID" value="KGM93568.1"/>
    <property type="molecule type" value="Genomic_DNA"/>
</dbReference>
<protein>
    <submittedName>
        <fullName evidence="2">Uncharacterized protein</fullName>
    </submittedName>
</protein>
<organism evidence="2 3">
    <name type="scientific">Clostridium botulinum C/D str. DC5</name>
    <dbReference type="NCBI Taxonomy" id="1443128"/>
    <lineage>
        <taxon>Bacteria</taxon>
        <taxon>Bacillati</taxon>
        <taxon>Bacillota</taxon>
        <taxon>Clostridia</taxon>
        <taxon>Eubacteriales</taxon>
        <taxon>Clostridiaceae</taxon>
        <taxon>Clostridium</taxon>
    </lineage>
</organism>
<reference evidence="2 3" key="1">
    <citation type="submission" date="2014-01" db="EMBL/GenBank/DDBJ databases">
        <title>Plasmidome dynamics in the species complex Clostridium novyi sensu lato converts strains of independent lineages into distinctly different pathogens.</title>
        <authorList>
            <person name="Skarin H."/>
            <person name="Segerman B."/>
        </authorList>
    </citation>
    <scope>NUCLEOTIDE SEQUENCE [LARGE SCALE GENOMIC DNA]</scope>
    <source>
        <strain evidence="2 3">DC5</strain>
    </source>
</reference>
<comment type="caution">
    <text evidence="2">The sequence shown here is derived from an EMBL/GenBank/DDBJ whole genome shotgun (WGS) entry which is preliminary data.</text>
</comment>
<dbReference type="AlphaFoldDB" id="A0A0A0HYQ7"/>
<accession>A0A0A0HYQ7</accession>
<gene>
    <name evidence="2" type="ORF">Z955_14695</name>
</gene>
<dbReference type="Proteomes" id="UP000030014">
    <property type="component" value="Unassembled WGS sequence"/>
</dbReference>
<proteinExistence type="predicted"/>
<feature type="coiled-coil region" evidence="1">
    <location>
        <begin position="176"/>
        <end position="207"/>
    </location>
</feature>
<feature type="non-terminal residue" evidence="2">
    <location>
        <position position="225"/>
    </location>
</feature>
<keyword evidence="1" id="KW-0175">Coiled coil</keyword>
<sequence>MRNNENNNDKVYLDFLPFMAEAFSTNTKAYKLIDKVYNTDKIRFIEKAKENKWYDSAMAKEGSIKQEYYFKKAMGLLLVAQEDERITDELLNVIAKGWRYAHTYVRQHDVLNLYHFIGSYIKKKRGIDNVVDDELNSNGLMLIFLSTMYEGKVLDKDDKLYNNVINTYFQRLIHMKNECRINIDNISKEQKKLIRELELKLKNYKKIKVVPSSYRFSNEQQNGMR</sequence>